<evidence type="ECO:0000256" key="7">
    <source>
        <dbReference type="ARBA" id="ARBA00005490"/>
    </source>
</evidence>
<dbReference type="FunFam" id="3.30.60.20:FF:000006">
    <property type="entry name" value="Protein kinase C"/>
    <property type="match status" value="1"/>
</dbReference>
<evidence type="ECO:0000256" key="20">
    <source>
        <dbReference type="ARBA" id="ARBA00022737"/>
    </source>
</evidence>
<keyword evidence="19" id="KW-0479">Metal-binding</keyword>
<dbReference type="GO" id="GO:0006816">
    <property type="term" value="P:calcium ion transport"/>
    <property type="evidence" value="ECO:0007669"/>
    <property type="project" value="InterPro"/>
</dbReference>
<keyword evidence="29" id="KW-0007">Acetylation</keyword>
<dbReference type="PROSITE" id="PS00107">
    <property type="entry name" value="PROTEIN_KINASE_ATP"/>
    <property type="match status" value="1"/>
</dbReference>
<feature type="transmembrane region" description="Helical" evidence="37">
    <location>
        <begin position="905"/>
        <end position="931"/>
    </location>
</feature>
<evidence type="ECO:0000256" key="37">
    <source>
        <dbReference type="SAM" id="Phobius"/>
    </source>
</evidence>
<gene>
    <name evidence="42" type="ORF">JEQ12_002362</name>
</gene>
<evidence type="ECO:0000256" key="22">
    <source>
        <dbReference type="ARBA" id="ARBA00022771"/>
    </source>
</evidence>
<keyword evidence="27" id="KW-0130">Cell adhesion</keyword>
<dbReference type="FunFam" id="2.60.40.150:FF:000012">
    <property type="entry name" value="Kinase C alpha type"/>
    <property type="match status" value="1"/>
</dbReference>
<dbReference type="InterPro" id="IPR008369">
    <property type="entry name" value="VDCC_g5su"/>
</dbReference>
<dbReference type="Pfam" id="PF00130">
    <property type="entry name" value="C1_1"/>
    <property type="match status" value="2"/>
</dbReference>
<evidence type="ECO:0000256" key="19">
    <source>
        <dbReference type="ARBA" id="ARBA00022723"/>
    </source>
</evidence>
<keyword evidence="17 37" id="KW-0812">Transmembrane</keyword>
<evidence type="ECO:0000256" key="1">
    <source>
        <dbReference type="ARBA" id="ARBA00001913"/>
    </source>
</evidence>
<evidence type="ECO:0000256" key="30">
    <source>
        <dbReference type="ARBA" id="ARBA00023128"/>
    </source>
</evidence>
<dbReference type="PROSITE" id="PS50011">
    <property type="entry name" value="PROTEIN_KINASE_DOM"/>
    <property type="match status" value="1"/>
</dbReference>
<dbReference type="AlphaFoldDB" id="A0A836A7R4"/>
<feature type="domain" description="Protein kinase" evidence="39">
    <location>
        <begin position="339"/>
        <end position="597"/>
    </location>
</feature>
<keyword evidence="24" id="KW-0862">Zinc</keyword>
<dbReference type="InterPro" id="IPR008368">
    <property type="entry name" value="VDCC_gsu"/>
</dbReference>
<keyword evidence="20" id="KW-0677">Repeat</keyword>
<evidence type="ECO:0000256" key="2">
    <source>
        <dbReference type="ARBA" id="ARBA00004123"/>
    </source>
</evidence>
<dbReference type="InterPro" id="IPR002219">
    <property type="entry name" value="PKC_DAG/PE"/>
</dbReference>
<keyword evidence="23" id="KW-0418">Kinase</keyword>
<evidence type="ECO:0000256" key="9">
    <source>
        <dbReference type="ARBA" id="ARBA00012429"/>
    </source>
</evidence>
<dbReference type="Gene3D" id="1.10.510.10">
    <property type="entry name" value="Transferase(Phosphotransferase) domain 1"/>
    <property type="match status" value="1"/>
</dbReference>
<dbReference type="FunFam" id="3.30.200.20:FF:000080">
    <property type="entry name" value="Protein kinase C"/>
    <property type="match status" value="1"/>
</dbReference>
<evidence type="ECO:0000256" key="15">
    <source>
        <dbReference type="ARBA" id="ARBA00022657"/>
    </source>
</evidence>
<dbReference type="Proteomes" id="UP000664991">
    <property type="component" value="Unassembled WGS sequence"/>
</dbReference>
<comment type="cofactor">
    <cofactor evidence="1">
        <name>Ca(2+)</name>
        <dbReference type="ChEBI" id="CHEBI:29108"/>
    </cofactor>
</comment>
<evidence type="ECO:0000256" key="14">
    <source>
        <dbReference type="ARBA" id="ARBA00022553"/>
    </source>
</evidence>
<evidence type="ECO:0000259" key="41">
    <source>
        <dbReference type="PROSITE" id="PS51285"/>
    </source>
</evidence>
<keyword evidence="32" id="KW-0539">Nucleus</keyword>
<dbReference type="GO" id="GO:0006915">
    <property type="term" value="P:apoptotic process"/>
    <property type="evidence" value="ECO:0007669"/>
    <property type="project" value="UniProtKB-KW"/>
</dbReference>
<dbReference type="Gene3D" id="3.30.200.20">
    <property type="entry name" value="Phosphorylase Kinase, domain 1"/>
    <property type="match status" value="2"/>
</dbReference>
<dbReference type="InterPro" id="IPR017892">
    <property type="entry name" value="Pkinase_C"/>
</dbReference>
<feature type="transmembrane region" description="Helical" evidence="37">
    <location>
        <begin position="859"/>
        <end position="885"/>
    </location>
</feature>
<dbReference type="GO" id="GO:0005524">
    <property type="term" value="F:ATP binding"/>
    <property type="evidence" value="ECO:0007669"/>
    <property type="project" value="UniProtKB-UniRule"/>
</dbReference>
<evidence type="ECO:0000256" key="10">
    <source>
        <dbReference type="ARBA" id="ARBA00019332"/>
    </source>
</evidence>
<evidence type="ECO:0000256" key="25">
    <source>
        <dbReference type="ARBA" id="ARBA00022837"/>
    </source>
</evidence>
<proteinExistence type="inferred from homology"/>
<dbReference type="EC" id="2.7.11.13" evidence="9"/>
<evidence type="ECO:0000256" key="23">
    <source>
        <dbReference type="ARBA" id="ARBA00022777"/>
    </source>
</evidence>
<dbReference type="InterPro" id="IPR035892">
    <property type="entry name" value="C2_domain_sf"/>
</dbReference>
<dbReference type="GO" id="GO:0005886">
    <property type="term" value="C:plasma membrane"/>
    <property type="evidence" value="ECO:0007669"/>
    <property type="project" value="UniProtKB-SubCell"/>
</dbReference>
<evidence type="ECO:0000259" key="40">
    <source>
        <dbReference type="PROSITE" id="PS50081"/>
    </source>
</evidence>
<dbReference type="Pfam" id="PF13903">
    <property type="entry name" value="Claudin_2"/>
    <property type="match status" value="1"/>
</dbReference>
<feature type="transmembrane region" description="Helical" evidence="37">
    <location>
        <begin position="826"/>
        <end position="847"/>
    </location>
</feature>
<dbReference type="Pfam" id="PF00168">
    <property type="entry name" value="C2"/>
    <property type="match status" value="1"/>
</dbReference>
<dbReference type="FunFam" id="1.20.140.150:FF:000003">
    <property type="entry name" value="Voltage-dependent calcium channel gamma-7 subunit"/>
    <property type="match status" value="1"/>
</dbReference>
<keyword evidence="28 37" id="KW-1133">Transmembrane helix</keyword>
<dbReference type="PROSITE" id="PS00479">
    <property type="entry name" value="ZF_DAG_PE_1"/>
    <property type="match status" value="2"/>
</dbReference>
<evidence type="ECO:0000259" key="39">
    <source>
        <dbReference type="PROSITE" id="PS50011"/>
    </source>
</evidence>
<feature type="region of interest" description="Disordered" evidence="36">
    <location>
        <begin position="691"/>
        <end position="727"/>
    </location>
</feature>
<dbReference type="CDD" id="cd20836">
    <property type="entry name" value="C1_cPKC_rpt2"/>
    <property type="match status" value="1"/>
</dbReference>
<evidence type="ECO:0000256" key="4">
    <source>
        <dbReference type="ARBA" id="ARBA00004202"/>
    </source>
</evidence>
<reference evidence="42 43" key="1">
    <citation type="submission" date="2020-12" db="EMBL/GenBank/DDBJ databases">
        <title>De novo assembly of Tibetan sheep genome.</title>
        <authorList>
            <person name="Li X."/>
        </authorList>
    </citation>
    <scope>NUCLEOTIDE SEQUENCE [LARGE SCALE GENOMIC DNA]</scope>
    <source>
        <tissue evidence="42">Heart</tissue>
    </source>
</reference>
<dbReference type="InterPro" id="IPR011009">
    <property type="entry name" value="Kinase-like_dom_sf"/>
</dbReference>
<dbReference type="PROSITE" id="PS50081">
    <property type="entry name" value="ZF_DAG_PE_2"/>
    <property type="match status" value="2"/>
</dbReference>
<dbReference type="PRINTS" id="PR01792">
    <property type="entry name" value="VDCCGAMMA"/>
</dbReference>
<evidence type="ECO:0000256" key="24">
    <source>
        <dbReference type="ARBA" id="ARBA00022833"/>
    </source>
</evidence>
<dbReference type="SUPFAM" id="SSF49562">
    <property type="entry name" value="C2 domain (Calcium/lipid-binding domain, CaLB)"/>
    <property type="match status" value="1"/>
</dbReference>
<dbReference type="InterPro" id="IPR000008">
    <property type="entry name" value="C2_dom"/>
</dbReference>
<evidence type="ECO:0000256" key="16">
    <source>
        <dbReference type="ARBA" id="ARBA00022679"/>
    </source>
</evidence>
<dbReference type="GO" id="GO:0031966">
    <property type="term" value="C:mitochondrial membrane"/>
    <property type="evidence" value="ECO:0007669"/>
    <property type="project" value="UniProtKB-SubCell"/>
</dbReference>
<dbReference type="PANTHER" id="PTHR24351">
    <property type="entry name" value="RIBOSOMAL PROTEIN S6 KINASE"/>
    <property type="match status" value="1"/>
</dbReference>
<protein>
    <recommendedName>
        <fullName evidence="10">Protein kinase C alpha type</fullName>
        <ecNumber evidence="9">2.7.11.13</ecNumber>
    </recommendedName>
</protein>
<keyword evidence="21 35" id="KW-0547">Nucleotide-binding</keyword>
<evidence type="ECO:0000256" key="28">
    <source>
        <dbReference type="ARBA" id="ARBA00022989"/>
    </source>
</evidence>
<comment type="catalytic activity">
    <reaction evidence="34">
        <text>L-seryl-[protein] + ATP = O-phospho-L-seryl-[protein] + ADP + H(+)</text>
        <dbReference type="Rhea" id="RHEA:17989"/>
        <dbReference type="Rhea" id="RHEA-COMP:9863"/>
        <dbReference type="Rhea" id="RHEA-COMP:11604"/>
        <dbReference type="ChEBI" id="CHEBI:15378"/>
        <dbReference type="ChEBI" id="CHEBI:29999"/>
        <dbReference type="ChEBI" id="CHEBI:30616"/>
        <dbReference type="ChEBI" id="CHEBI:83421"/>
        <dbReference type="ChEBI" id="CHEBI:456216"/>
        <dbReference type="EC" id="2.7.11.13"/>
    </reaction>
</comment>
<dbReference type="InterPro" id="IPR008271">
    <property type="entry name" value="Ser/Thr_kinase_AS"/>
</dbReference>
<feature type="domain" description="C2" evidence="38">
    <location>
        <begin position="158"/>
        <end position="275"/>
    </location>
</feature>
<dbReference type="GO" id="GO:0007155">
    <property type="term" value="P:cell adhesion"/>
    <property type="evidence" value="ECO:0007669"/>
    <property type="project" value="UniProtKB-KW"/>
</dbReference>
<evidence type="ECO:0000256" key="21">
    <source>
        <dbReference type="ARBA" id="ARBA00022741"/>
    </source>
</evidence>
<dbReference type="GO" id="GO:0008270">
    <property type="term" value="F:zinc ion binding"/>
    <property type="evidence" value="ECO:0007669"/>
    <property type="project" value="UniProtKB-KW"/>
</dbReference>
<dbReference type="SMART" id="SM00109">
    <property type="entry name" value="C1"/>
    <property type="match status" value="2"/>
</dbReference>
<keyword evidence="25" id="KW-0106">Calcium</keyword>
<dbReference type="PROSITE" id="PS00108">
    <property type="entry name" value="PROTEIN_KINASE_ST"/>
    <property type="match status" value="1"/>
</dbReference>
<evidence type="ECO:0000256" key="33">
    <source>
        <dbReference type="ARBA" id="ARBA00047272"/>
    </source>
</evidence>
<evidence type="ECO:0000256" key="36">
    <source>
        <dbReference type="SAM" id="MobiDB-lite"/>
    </source>
</evidence>
<keyword evidence="30" id="KW-0496">Mitochondrion</keyword>
<keyword evidence="11" id="KW-1003">Cell membrane</keyword>
<dbReference type="PROSITE" id="PS51285">
    <property type="entry name" value="AGC_KINASE_CTER"/>
    <property type="match status" value="1"/>
</dbReference>
<comment type="subcellular location">
    <subcellularLocation>
        <location evidence="4">Cell membrane</location>
        <topology evidence="4">Peripheral membrane protein</topology>
    </subcellularLocation>
    <subcellularLocation>
        <location evidence="6">Cytoplasm</location>
    </subcellularLocation>
    <subcellularLocation>
        <location evidence="3">Membrane</location>
        <topology evidence="3">Multi-pass membrane protein</topology>
    </subcellularLocation>
    <subcellularLocation>
        <location evidence="5">Mitochondrion membrane</location>
        <topology evidence="5">Peripheral membrane protein</topology>
    </subcellularLocation>
    <subcellularLocation>
        <location evidence="2">Nucleus</location>
    </subcellularLocation>
</comment>
<evidence type="ECO:0000256" key="27">
    <source>
        <dbReference type="ARBA" id="ARBA00022889"/>
    </source>
</evidence>
<feature type="region of interest" description="Disordered" evidence="36">
    <location>
        <begin position="309"/>
        <end position="329"/>
    </location>
</feature>
<dbReference type="FunFam" id="3.30.60.20:FF:000031">
    <property type="entry name" value="Protein kinase C alpha"/>
    <property type="match status" value="1"/>
</dbReference>
<dbReference type="InterPro" id="IPR017441">
    <property type="entry name" value="Protein_kinase_ATP_BS"/>
</dbReference>
<evidence type="ECO:0000256" key="8">
    <source>
        <dbReference type="ARBA" id="ARBA00007111"/>
    </source>
</evidence>
<feature type="binding site" evidence="35">
    <location>
        <position position="368"/>
    </location>
    <ligand>
        <name>ATP</name>
        <dbReference type="ChEBI" id="CHEBI:30616"/>
    </ligand>
</feature>
<dbReference type="SMART" id="SM00133">
    <property type="entry name" value="S_TK_X"/>
    <property type="match status" value="1"/>
</dbReference>
<dbReference type="PROSITE" id="PS50004">
    <property type="entry name" value="C2"/>
    <property type="match status" value="1"/>
</dbReference>
<feature type="domain" description="Phorbol-ester/DAG-type" evidence="40">
    <location>
        <begin position="36"/>
        <end position="86"/>
    </location>
</feature>
<organism evidence="42 43">
    <name type="scientific">Ovis aries</name>
    <name type="common">Sheep</name>
    <dbReference type="NCBI Taxonomy" id="9940"/>
    <lineage>
        <taxon>Eukaryota</taxon>
        <taxon>Metazoa</taxon>
        <taxon>Chordata</taxon>
        <taxon>Craniata</taxon>
        <taxon>Vertebrata</taxon>
        <taxon>Euteleostomi</taxon>
        <taxon>Mammalia</taxon>
        <taxon>Eutheria</taxon>
        <taxon>Laurasiatheria</taxon>
        <taxon>Artiodactyla</taxon>
        <taxon>Ruminantia</taxon>
        <taxon>Pecora</taxon>
        <taxon>Bovidae</taxon>
        <taxon>Caprinae</taxon>
        <taxon>Ovis</taxon>
    </lineage>
</organism>
<evidence type="ECO:0000256" key="12">
    <source>
        <dbReference type="ARBA" id="ARBA00022490"/>
    </source>
</evidence>
<evidence type="ECO:0000256" key="17">
    <source>
        <dbReference type="ARBA" id="ARBA00022692"/>
    </source>
</evidence>
<dbReference type="EMBL" id="JAEMGP010000011">
    <property type="protein sequence ID" value="KAG5202779.1"/>
    <property type="molecule type" value="Genomic_DNA"/>
</dbReference>
<dbReference type="SUPFAM" id="SSF57889">
    <property type="entry name" value="Cysteine-rich domain"/>
    <property type="match status" value="2"/>
</dbReference>
<keyword evidence="15" id="KW-0037">Angiogenesis</keyword>
<evidence type="ECO:0000256" key="6">
    <source>
        <dbReference type="ARBA" id="ARBA00004496"/>
    </source>
</evidence>
<name>A0A836A7R4_SHEEP</name>
<evidence type="ECO:0000256" key="11">
    <source>
        <dbReference type="ARBA" id="ARBA00022475"/>
    </source>
</evidence>
<evidence type="ECO:0000259" key="38">
    <source>
        <dbReference type="PROSITE" id="PS50004"/>
    </source>
</evidence>
<evidence type="ECO:0000256" key="31">
    <source>
        <dbReference type="ARBA" id="ARBA00023136"/>
    </source>
</evidence>
<dbReference type="Pfam" id="PF00069">
    <property type="entry name" value="Pkinase"/>
    <property type="match status" value="1"/>
</dbReference>
<feature type="domain" description="AGC-kinase C-terminal" evidence="41">
    <location>
        <begin position="598"/>
        <end position="668"/>
    </location>
</feature>
<evidence type="ECO:0000256" key="3">
    <source>
        <dbReference type="ARBA" id="ARBA00004141"/>
    </source>
</evidence>
<dbReference type="CDD" id="cd05615">
    <property type="entry name" value="STKc_cPKC_alpha"/>
    <property type="match status" value="1"/>
</dbReference>
<evidence type="ECO:0000256" key="13">
    <source>
        <dbReference type="ARBA" id="ARBA00022527"/>
    </source>
</evidence>
<dbReference type="SMART" id="SM00220">
    <property type="entry name" value="S_TKc"/>
    <property type="match status" value="1"/>
</dbReference>
<dbReference type="PRINTS" id="PR01793">
    <property type="entry name" value="VDCCGAMMA5"/>
</dbReference>
<dbReference type="InterPro" id="IPR004031">
    <property type="entry name" value="PMP22/EMP/MP20/Claudin"/>
</dbReference>
<dbReference type="GO" id="GO:0001525">
    <property type="term" value="P:angiogenesis"/>
    <property type="evidence" value="ECO:0007669"/>
    <property type="project" value="UniProtKB-KW"/>
</dbReference>
<keyword evidence="13" id="KW-0723">Serine/threonine-protein kinase</keyword>
<sequence length="1005" mass="113435">MADVFPAAEPAAPQDVANRFARKGALRQKNVHEVKNHRFIARFFKQPTFCSHCTDFIWGFGKQGFQCQVCCFVVHKRCHEFVTFSCPGADKGPDTDDPRSKHKFKIHTYGSPTFCDHCGSLLYGLIHQGMKCDTCDMNVHKQCVINVPSLCGMDHTEKRGRIYLKAEVTDEKLHVTVRDAKNLIPMDPNGLSDPYVKLKLIPDPKNESKQKTKTIRSTLNPQWNETFTFKLKPSDKDRRLSVEIWDWDRTTRNDFMGSLSFGVSELMKMPASGWYKLLNQEEGEYYNVPIPEGDEEGNVELRQKFEKAKLGPAGNKVTSPSEDRRQPSNNLDRVKLTDFNFLMVLGKGSFGKVMLADRKGTEELYAIKILKKDVVIQDDDVECTMVEKRVLALLDKPPFLTQLHSSFQTADRLYFVMEYVNGGDLMYHIQQVGRFKEPQAVFYAAEISIGLFFLHKRGIIYRDLKLDNVMLDSEGHIKIADFGMCKEHMMDGVTTRTFCGTPDYIAPEIIAYQPYGKSVDWWAYGVLLYEMLAGQPPFDGEDEDELFQSIMEHNVSYPKSLSKEAVSICKGLMTKHPGKRLGCGPEGERDVREHAFFRRIDWEKLENREIQPPFKPKVCGKGAENFDKFFTRGQPVLTPPDQLVIANIDQSDFEGFSYVNPQFVHPILQSADLHPNPSPGLARTLPGLRRSRTQSPAQGFSSTESDVVPDGRDRVTDRYGEPTPAGLTGRMGTCGRKALTLLSSVFAVCGLGLLGIAVSTDYWLYLEEGVVLAQNQSTEARMSLHSGLWRVCFLAGEEQGRCFTIEYVMPAGAQLTSESTVSALKMIRSATPFPLVSLFFMFIGFILSNIGHVRPHRTILAFVSGIFFILSGLSLVVGLVLYISSVNDEMLNRTRDAETYFSYKYGWSFAFAAISFLLTESAGVMSVYLFMKRYTAEDLYRPHPGFYRPRLSNCSDYSGQFLHPDAWARGRSPSDLSSDASLQMNSSYPALLKCPDYDQMSTSPC</sequence>
<dbReference type="CDD" id="cd20833">
    <property type="entry name" value="C1_cPKC_rpt1"/>
    <property type="match status" value="1"/>
</dbReference>
<evidence type="ECO:0000256" key="35">
    <source>
        <dbReference type="PROSITE-ProRule" id="PRU10141"/>
    </source>
</evidence>
<dbReference type="InterPro" id="IPR046349">
    <property type="entry name" value="C1-like_sf"/>
</dbReference>
<comment type="similarity">
    <text evidence="8">Belongs to the PMP-22/EMP/MP20 family. CACNG subfamily.</text>
</comment>
<dbReference type="InterPro" id="IPR020454">
    <property type="entry name" value="DAG/PE-bd"/>
</dbReference>
<keyword evidence="31 37" id="KW-0472">Membrane</keyword>
<feature type="domain" description="Phorbol-ester/DAG-type" evidence="40">
    <location>
        <begin position="101"/>
        <end position="151"/>
    </location>
</feature>
<dbReference type="SUPFAM" id="SSF56112">
    <property type="entry name" value="Protein kinase-like (PK-like)"/>
    <property type="match status" value="1"/>
</dbReference>
<dbReference type="PRINTS" id="PR00008">
    <property type="entry name" value="DAGPEDOMAIN"/>
</dbReference>
<comment type="catalytic activity">
    <reaction evidence="33">
        <text>L-threonyl-[protein] + ATP = O-phospho-L-threonyl-[protein] + ADP + H(+)</text>
        <dbReference type="Rhea" id="RHEA:46608"/>
        <dbReference type="Rhea" id="RHEA-COMP:11060"/>
        <dbReference type="Rhea" id="RHEA-COMP:11605"/>
        <dbReference type="ChEBI" id="CHEBI:15378"/>
        <dbReference type="ChEBI" id="CHEBI:30013"/>
        <dbReference type="ChEBI" id="CHEBI:30616"/>
        <dbReference type="ChEBI" id="CHEBI:61977"/>
        <dbReference type="ChEBI" id="CHEBI:456216"/>
        <dbReference type="EC" id="2.7.11.13"/>
    </reaction>
</comment>
<keyword evidence="14" id="KW-0597">Phosphoprotein</keyword>
<feature type="compositionally biased region" description="Basic and acidic residues" evidence="36">
    <location>
        <begin position="709"/>
        <end position="720"/>
    </location>
</feature>
<evidence type="ECO:0000313" key="43">
    <source>
        <dbReference type="Proteomes" id="UP000664991"/>
    </source>
</evidence>
<evidence type="ECO:0000256" key="34">
    <source>
        <dbReference type="ARBA" id="ARBA00047470"/>
    </source>
</evidence>
<keyword evidence="18" id="KW-0053">Apoptosis</keyword>
<keyword evidence="16" id="KW-0808">Transferase</keyword>
<dbReference type="InterPro" id="IPR034663">
    <property type="entry name" value="cPKC_alpha"/>
</dbReference>
<evidence type="ECO:0000313" key="42">
    <source>
        <dbReference type="EMBL" id="KAG5202779.1"/>
    </source>
</evidence>
<keyword evidence="12" id="KW-0963">Cytoplasm</keyword>
<comment type="similarity">
    <text evidence="7">Belongs to the protein kinase superfamily. AGC Ser/Thr protein kinase family. PKC subfamily.</text>
</comment>
<dbReference type="FunFam" id="1.10.510.10:FF:000023">
    <property type="entry name" value="Protein kinase C"/>
    <property type="match status" value="1"/>
</dbReference>
<evidence type="ECO:0000256" key="18">
    <source>
        <dbReference type="ARBA" id="ARBA00022703"/>
    </source>
</evidence>
<dbReference type="Pfam" id="PF00433">
    <property type="entry name" value="Pkinase_C"/>
    <property type="match status" value="1"/>
</dbReference>
<evidence type="ECO:0000256" key="26">
    <source>
        <dbReference type="ARBA" id="ARBA00022840"/>
    </source>
</evidence>
<dbReference type="FunFam" id="3.30.200.20:FF:000103">
    <property type="entry name" value="Protein kinase C"/>
    <property type="match status" value="1"/>
</dbReference>
<dbReference type="SMART" id="SM00239">
    <property type="entry name" value="C2"/>
    <property type="match status" value="1"/>
</dbReference>
<keyword evidence="26 35" id="KW-0067">ATP-binding</keyword>
<dbReference type="GO" id="GO:0009967">
    <property type="term" value="P:positive regulation of signal transduction"/>
    <property type="evidence" value="ECO:0007669"/>
    <property type="project" value="UniProtKB-ARBA"/>
</dbReference>
<evidence type="ECO:0000256" key="5">
    <source>
        <dbReference type="ARBA" id="ARBA00004318"/>
    </source>
</evidence>
<dbReference type="Gene3D" id="1.20.140.150">
    <property type="match status" value="1"/>
</dbReference>
<dbReference type="InterPro" id="IPR000719">
    <property type="entry name" value="Prot_kinase_dom"/>
</dbReference>
<dbReference type="GO" id="GO:0005634">
    <property type="term" value="C:nucleus"/>
    <property type="evidence" value="ECO:0007669"/>
    <property type="project" value="UniProtKB-SubCell"/>
</dbReference>
<evidence type="ECO:0000256" key="32">
    <source>
        <dbReference type="ARBA" id="ARBA00023242"/>
    </source>
</evidence>
<comment type="caution">
    <text evidence="42">The sequence shown here is derived from an EMBL/GenBank/DDBJ whole genome shotgun (WGS) entry which is preliminary data.</text>
</comment>
<dbReference type="PRINTS" id="PR00360">
    <property type="entry name" value="C2DOMAIN"/>
</dbReference>
<keyword evidence="22" id="KW-0863">Zinc-finger</keyword>
<dbReference type="InterPro" id="IPR000961">
    <property type="entry name" value="AGC-kinase_C"/>
</dbReference>
<dbReference type="CDD" id="cd04026">
    <property type="entry name" value="C2_PKC_alpha_gamma"/>
    <property type="match status" value="1"/>
</dbReference>
<dbReference type="Gene3D" id="2.60.40.150">
    <property type="entry name" value="C2 domain"/>
    <property type="match status" value="1"/>
</dbReference>
<accession>A0A836A7R4</accession>
<dbReference type="Gene3D" id="3.30.60.20">
    <property type="match status" value="2"/>
</dbReference>
<feature type="compositionally biased region" description="Polar residues" evidence="36">
    <location>
        <begin position="693"/>
        <end position="705"/>
    </location>
</feature>
<evidence type="ECO:0000256" key="29">
    <source>
        <dbReference type="ARBA" id="ARBA00022990"/>
    </source>
</evidence>
<dbReference type="GO" id="GO:0004698">
    <property type="term" value="F:calcium,diacylglycerol-dependent serine/threonine kinase activity"/>
    <property type="evidence" value="ECO:0007669"/>
    <property type="project" value="UniProtKB-ARBA"/>
</dbReference>